<sequence>MGEQQYFGSLLNENELVGSPLCMCLTNFINIVHTVEKTFANIVNYVGKSVPALDISLDVTGEVVVPKAKGRGFYEFVFSSIEDVQRVRVVLSWSLKPGFLKLFAWTPDFNPNNHKQTTVQCWVRFLDFLQEYWSPNIIFAIASCLGTPMCLNAATGKYPLVYLGFW</sequence>
<organism evidence="1 2">
    <name type="scientific">Vicia faba</name>
    <name type="common">Broad bean</name>
    <name type="synonym">Faba vulgaris</name>
    <dbReference type="NCBI Taxonomy" id="3906"/>
    <lineage>
        <taxon>Eukaryota</taxon>
        <taxon>Viridiplantae</taxon>
        <taxon>Streptophyta</taxon>
        <taxon>Embryophyta</taxon>
        <taxon>Tracheophyta</taxon>
        <taxon>Spermatophyta</taxon>
        <taxon>Magnoliopsida</taxon>
        <taxon>eudicotyledons</taxon>
        <taxon>Gunneridae</taxon>
        <taxon>Pentapetalae</taxon>
        <taxon>rosids</taxon>
        <taxon>fabids</taxon>
        <taxon>Fabales</taxon>
        <taxon>Fabaceae</taxon>
        <taxon>Papilionoideae</taxon>
        <taxon>50 kb inversion clade</taxon>
        <taxon>NPAAA clade</taxon>
        <taxon>Hologalegina</taxon>
        <taxon>IRL clade</taxon>
        <taxon>Fabeae</taxon>
        <taxon>Vicia</taxon>
    </lineage>
</organism>
<gene>
    <name evidence="1" type="ORF">VFH_VI042760</name>
</gene>
<reference evidence="1 2" key="1">
    <citation type="submission" date="2023-01" db="EMBL/GenBank/DDBJ databases">
        <authorList>
            <person name="Kreplak J."/>
        </authorList>
    </citation>
    <scope>NUCLEOTIDE SEQUENCE [LARGE SCALE GENOMIC DNA]</scope>
</reference>
<protein>
    <recommendedName>
        <fullName evidence="3">DUF4283 domain-containing protein</fullName>
    </recommendedName>
</protein>
<accession>A0AAV1B7F8</accession>
<dbReference type="Proteomes" id="UP001157006">
    <property type="component" value="Chromosome 6"/>
</dbReference>
<evidence type="ECO:0000313" key="1">
    <source>
        <dbReference type="EMBL" id="CAI8616727.1"/>
    </source>
</evidence>
<dbReference type="InterPro" id="IPR040256">
    <property type="entry name" value="At4g02000-like"/>
</dbReference>
<keyword evidence="2" id="KW-1185">Reference proteome</keyword>
<dbReference type="PANTHER" id="PTHR31286">
    <property type="entry name" value="GLYCINE-RICH CELL WALL STRUCTURAL PROTEIN 1.8-LIKE"/>
    <property type="match status" value="1"/>
</dbReference>
<dbReference type="PANTHER" id="PTHR31286:SF176">
    <property type="entry name" value="DUF4283 DOMAIN PROTEIN"/>
    <property type="match status" value="1"/>
</dbReference>
<name>A0AAV1B7F8_VICFA</name>
<evidence type="ECO:0000313" key="2">
    <source>
        <dbReference type="Proteomes" id="UP001157006"/>
    </source>
</evidence>
<dbReference type="EMBL" id="OX451741">
    <property type="protein sequence ID" value="CAI8616727.1"/>
    <property type="molecule type" value="Genomic_DNA"/>
</dbReference>
<proteinExistence type="predicted"/>
<evidence type="ECO:0008006" key="3">
    <source>
        <dbReference type="Google" id="ProtNLM"/>
    </source>
</evidence>
<dbReference type="AlphaFoldDB" id="A0AAV1B7F8"/>